<dbReference type="InterPro" id="IPR009928">
    <property type="entry name" value="DnaI_N"/>
</dbReference>
<dbReference type="Gene3D" id="3.40.50.300">
    <property type="entry name" value="P-loop containing nucleotide triphosphate hydrolases"/>
    <property type="match status" value="1"/>
</dbReference>
<sequence length="299" mass="34627">MKSVQDRLSQTTNPSPKSYQQLYQEIVSDPEVAAFIKKEGLTQQEITLSISKFLEYISQRDLFVKQDEAYIAKGYQPVLVMNEGYADVSYLETEELVEYRRLEAIKNRIQLINMPASLKNVTVADIDKSDENRVEVMLAIADFVKRFEEKPKGLYIYGNFGIGKSYLMAYLANLLSKTHLQSTTMLHYPTFVVDIKNAIKDGSVKERIDEIKMAQVLVLDDIGAEQHSPWVRDDVLQVILQYRMQENLPTFFTSNFSFDDLERHFASGKSGDETWQAKRVMERIRYLARDLHLKGNNRR</sequence>
<dbReference type="PANTHER" id="PTHR30050:SF8">
    <property type="entry name" value="PRIMOSOMAL PROTEIN DNAI"/>
    <property type="match status" value="1"/>
</dbReference>
<gene>
    <name evidence="3" type="ORF">ID09_08955</name>
</gene>
<evidence type="ECO:0000313" key="4">
    <source>
        <dbReference type="Proteomes" id="UP000028185"/>
    </source>
</evidence>
<dbReference type="InterPro" id="IPR027417">
    <property type="entry name" value="P-loop_NTPase"/>
</dbReference>
<organism evidence="3 4">
    <name type="scientific">Streptococcus suis 6407</name>
    <dbReference type="NCBI Taxonomy" id="1214179"/>
    <lineage>
        <taxon>Bacteria</taxon>
        <taxon>Bacillati</taxon>
        <taxon>Bacillota</taxon>
        <taxon>Bacilli</taxon>
        <taxon>Lactobacillales</taxon>
        <taxon>Streptococcaceae</taxon>
        <taxon>Streptococcus</taxon>
    </lineage>
</organism>
<feature type="domain" description="IstB-like ATP-binding" evidence="1">
    <location>
        <begin position="105"/>
        <end position="297"/>
    </location>
</feature>
<dbReference type="EMBL" id="CP008921">
    <property type="protein sequence ID" value="AIG44144.1"/>
    <property type="molecule type" value="Genomic_DNA"/>
</dbReference>
<dbReference type="NCBIfam" id="NF006505">
    <property type="entry name" value="PRK08939.1"/>
    <property type="match status" value="1"/>
</dbReference>
<dbReference type="HOGENOM" id="CLU_077384_1_0_9"/>
<dbReference type="PANTHER" id="PTHR30050">
    <property type="entry name" value="CHROMOSOMAL REPLICATION INITIATOR PROTEIN DNAA"/>
    <property type="match status" value="1"/>
</dbReference>
<proteinExistence type="predicted"/>
<evidence type="ECO:0000259" key="2">
    <source>
        <dbReference type="Pfam" id="PF07319"/>
    </source>
</evidence>
<dbReference type="GO" id="GO:0006260">
    <property type="term" value="P:DNA replication"/>
    <property type="evidence" value="ECO:0007669"/>
    <property type="project" value="TreeGrafter"/>
</dbReference>
<protein>
    <submittedName>
        <fullName evidence="3">Primosomal protein DnaI</fullName>
    </submittedName>
</protein>
<feature type="domain" description="Primosomal DnaI N-terminal" evidence="2">
    <location>
        <begin position="1"/>
        <end position="90"/>
    </location>
</feature>
<dbReference type="CDD" id="cd00009">
    <property type="entry name" value="AAA"/>
    <property type="match status" value="1"/>
</dbReference>
<dbReference type="Proteomes" id="UP000028185">
    <property type="component" value="Chromosome"/>
</dbReference>
<accession>A0A075SIL7</accession>
<dbReference type="Pfam" id="PF07319">
    <property type="entry name" value="DnaI_N"/>
    <property type="match status" value="1"/>
</dbReference>
<dbReference type="GO" id="GO:0005524">
    <property type="term" value="F:ATP binding"/>
    <property type="evidence" value="ECO:0007669"/>
    <property type="project" value="InterPro"/>
</dbReference>
<evidence type="ECO:0000313" key="3">
    <source>
        <dbReference type="EMBL" id="AIG44144.1"/>
    </source>
</evidence>
<dbReference type="InterPro" id="IPR002611">
    <property type="entry name" value="IstB_ATP-bd"/>
</dbReference>
<dbReference type="SUPFAM" id="SSF52540">
    <property type="entry name" value="P-loop containing nucleoside triphosphate hydrolases"/>
    <property type="match status" value="1"/>
</dbReference>
<dbReference type="Pfam" id="PF01695">
    <property type="entry name" value="IstB_IS21"/>
    <property type="match status" value="1"/>
</dbReference>
<evidence type="ECO:0000259" key="1">
    <source>
        <dbReference type="Pfam" id="PF01695"/>
    </source>
</evidence>
<dbReference type="PATRIC" id="fig|1214179.4.peg.1772"/>
<dbReference type="RefSeq" id="WP_002938337.1">
    <property type="nucleotide sequence ID" value="NZ_ALLE01000012.1"/>
</dbReference>
<reference evidence="3 4" key="1">
    <citation type="journal article" date="2014" name="Genome Announc.">
        <title>Whole-Genome Sequence of Streptococcus suis Serotype 4 Reference Strain 6407.</title>
        <authorList>
            <person name="Wang K."/>
            <person name="Chen J."/>
            <person name="Yao H."/>
            <person name="Lu C."/>
        </authorList>
    </citation>
    <scope>NUCLEOTIDE SEQUENCE [LARGE SCALE GENOMIC DNA]</scope>
    <source>
        <strain evidence="3">6407</strain>
    </source>
</reference>
<name>A0A075SIL7_STRSU</name>
<dbReference type="AlphaFoldDB" id="A0A075SIL7"/>